<evidence type="ECO:0000313" key="2">
    <source>
        <dbReference type="Proteomes" id="UP001200022"/>
    </source>
</evidence>
<keyword evidence="2" id="KW-1185">Reference proteome</keyword>
<evidence type="ECO:0000313" key="1">
    <source>
        <dbReference type="EMBL" id="MCF7560187.1"/>
    </source>
</evidence>
<dbReference type="Proteomes" id="UP001200022">
    <property type="component" value="Unassembled WGS sequence"/>
</dbReference>
<comment type="caution">
    <text evidence="1">The sequence shown here is derived from an EMBL/GenBank/DDBJ whole genome shotgun (WGS) entry which is preliminary data.</text>
</comment>
<gene>
    <name evidence="1" type="ORF">L3X39_06010</name>
</gene>
<sequence>MRKAVYLVLISVLILGCKKDVNKPQVFDYGTIENGVYSNTFFGFKLPVNDTWYVLNNDEANNVYKEGNKIAAGDNSSLKEILSASDINLAKLFTAFREEPGTSMFYNPSLLINAENLNNAANIKSTSDYLREAKKILNQTQMQIQLMEEKENVKIGSQNFGYIKLKNTFEEQDIIQDYYVTIKNGFALAIIMSYVEEEGKNEVYTMFDALEI</sequence>
<proteinExistence type="predicted"/>
<name>A0ABS9IHG0_9FLAO</name>
<reference evidence="1 2" key="1">
    <citation type="submission" date="2022-01" db="EMBL/GenBank/DDBJ databases">
        <title>Draft genome sequence of Sabulilitoribacter multivorans KCTC 32326.</title>
        <authorList>
            <person name="Oh J.-S."/>
        </authorList>
    </citation>
    <scope>NUCLEOTIDE SEQUENCE [LARGE SCALE GENOMIC DNA]</scope>
    <source>
        <strain evidence="1 2">M-M16</strain>
    </source>
</reference>
<organism evidence="1 2">
    <name type="scientific">Flaviramulus multivorans</name>
    <dbReference type="NCBI Taxonomy" id="1304750"/>
    <lineage>
        <taxon>Bacteria</taxon>
        <taxon>Pseudomonadati</taxon>
        <taxon>Bacteroidota</taxon>
        <taxon>Flavobacteriia</taxon>
        <taxon>Flavobacteriales</taxon>
        <taxon>Flavobacteriaceae</taxon>
        <taxon>Flaviramulus</taxon>
    </lineage>
</organism>
<dbReference type="RefSeq" id="WP_237230870.1">
    <property type="nucleotide sequence ID" value="NZ_JAKKDV010000002.1"/>
</dbReference>
<dbReference type="EMBL" id="JAKKDV010000002">
    <property type="protein sequence ID" value="MCF7560187.1"/>
    <property type="molecule type" value="Genomic_DNA"/>
</dbReference>
<protein>
    <submittedName>
        <fullName evidence="1">Uncharacterized protein</fullName>
    </submittedName>
</protein>
<dbReference type="PROSITE" id="PS51257">
    <property type="entry name" value="PROKAR_LIPOPROTEIN"/>
    <property type="match status" value="1"/>
</dbReference>
<accession>A0ABS9IHG0</accession>